<dbReference type="AlphaFoldDB" id="A0A2V3U3Q5"/>
<gene>
    <name evidence="5" type="ORF">C7450_108138</name>
</gene>
<proteinExistence type="predicted"/>
<evidence type="ECO:0000259" key="4">
    <source>
        <dbReference type="Pfam" id="PF09084"/>
    </source>
</evidence>
<dbReference type="InterPro" id="IPR010067">
    <property type="entry name" value="ABC_SsuA_sub-bd"/>
</dbReference>
<evidence type="ECO:0000313" key="5">
    <source>
        <dbReference type="EMBL" id="PXW56388.1"/>
    </source>
</evidence>
<sequence length="328" mass="34309">MIHHTRRRLVTTALAFVGALSLTAGSITGVLAAEKPKTVRITYVASPFNVPSIVMRAKGYLDEAFAPYGIKVESPEITSGAQQVQAIAAGEIDIASVLGGSSAILGKTNGADVQVIAAYSRNPEAYAILATKGGPQKVTDLKGKTVAGPKGTALHQLLAAALIKNGMTLADINYINMDLGAARAALLAGKVDAATLAGNNALAVEQAGGHVIANGKGLFDPTTVIGVNGAFLKNHPDLVEAYLAAHRKALAFMAEEPEEALKLAAAEQKISLEDARRMNAWYDFTLKMSDADVANLAADQDFMVEAGMMKKKIDIKADLVAPIAFTQK</sequence>
<dbReference type="GO" id="GO:0042626">
    <property type="term" value="F:ATPase-coupled transmembrane transporter activity"/>
    <property type="evidence" value="ECO:0007669"/>
    <property type="project" value="InterPro"/>
</dbReference>
<keyword evidence="3" id="KW-0732">Signal</keyword>
<dbReference type="Proteomes" id="UP000248021">
    <property type="component" value="Unassembled WGS sequence"/>
</dbReference>
<dbReference type="GO" id="GO:0042597">
    <property type="term" value="C:periplasmic space"/>
    <property type="evidence" value="ECO:0007669"/>
    <property type="project" value="UniProtKB-SubCell"/>
</dbReference>
<dbReference type="SUPFAM" id="SSF53850">
    <property type="entry name" value="Periplasmic binding protein-like II"/>
    <property type="match status" value="1"/>
</dbReference>
<keyword evidence="6" id="KW-1185">Reference proteome</keyword>
<dbReference type="CDD" id="cd01008">
    <property type="entry name" value="PBP2_NrtA_SsuA_CpmA_like"/>
    <property type="match status" value="1"/>
</dbReference>
<dbReference type="OrthoDB" id="8195871at2"/>
<protein>
    <submittedName>
        <fullName evidence="5">Sulfonate transport system substrate-binding protein</fullName>
    </submittedName>
</protein>
<evidence type="ECO:0000256" key="1">
    <source>
        <dbReference type="ARBA" id="ARBA00004418"/>
    </source>
</evidence>
<dbReference type="GO" id="GO:0016020">
    <property type="term" value="C:membrane"/>
    <property type="evidence" value="ECO:0007669"/>
    <property type="project" value="InterPro"/>
</dbReference>
<evidence type="ECO:0000313" key="6">
    <source>
        <dbReference type="Proteomes" id="UP000248021"/>
    </source>
</evidence>
<dbReference type="NCBIfam" id="TIGR01728">
    <property type="entry name" value="SsuA_fam"/>
    <property type="match status" value="1"/>
</dbReference>
<dbReference type="PROSITE" id="PS51318">
    <property type="entry name" value="TAT"/>
    <property type="match status" value="1"/>
</dbReference>
<feature type="domain" description="SsuA/THI5-like" evidence="4">
    <location>
        <begin position="51"/>
        <end position="260"/>
    </location>
</feature>
<comment type="caution">
    <text evidence="5">The sequence shown here is derived from an EMBL/GenBank/DDBJ whole genome shotgun (WGS) entry which is preliminary data.</text>
</comment>
<dbReference type="InterPro" id="IPR015168">
    <property type="entry name" value="SsuA/THI5"/>
</dbReference>
<comment type="subcellular location">
    <subcellularLocation>
        <location evidence="1">Periplasm</location>
    </subcellularLocation>
</comment>
<dbReference type="InterPro" id="IPR006311">
    <property type="entry name" value="TAT_signal"/>
</dbReference>
<reference evidence="5 6" key="1">
    <citation type="submission" date="2018-05" db="EMBL/GenBank/DDBJ databases">
        <title>Genomic Encyclopedia of Type Strains, Phase IV (KMG-IV): sequencing the most valuable type-strain genomes for metagenomic binning, comparative biology and taxonomic classification.</title>
        <authorList>
            <person name="Goeker M."/>
        </authorList>
    </citation>
    <scope>NUCLEOTIDE SEQUENCE [LARGE SCALE GENOMIC DNA]</scope>
    <source>
        <strain evidence="5 6">DSM 6462</strain>
    </source>
</reference>
<organism evidence="5 6">
    <name type="scientific">Chelatococcus asaccharovorans</name>
    <dbReference type="NCBI Taxonomy" id="28210"/>
    <lineage>
        <taxon>Bacteria</taxon>
        <taxon>Pseudomonadati</taxon>
        <taxon>Pseudomonadota</taxon>
        <taxon>Alphaproteobacteria</taxon>
        <taxon>Hyphomicrobiales</taxon>
        <taxon>Chelatococcaceae</taxon>
        <taxon>Chelatococcus</taxon>
    </lineage>
</organism>
<accession>A0A2V3U3Q5</accession>
<keyword evidence="2" id="KW-0813">Transport</keyword>
<dbReference type="Pfam" id="PF09084">
    <property type="entry name" value="NMT1"/>
    <property type="match status" value="1"/>
</dbReference>
<dbReference type="RefSeq" id="WP_110376139.1">
    <property type="nucleotide sequence ID" value="NZ_JAHBRY010000001.1"/>
</dbReference>
<dbReference type="EMBL" id="QJJK01000008">
    <property type="protein sequence ID" value="PXW56388.1"/>
    <property type="molecule type" value="Genomic_DNA"/>
</dbReference>
<evidence type="ECO:0000256" key="2">
    <source>
        <dbReference type="ARBA" id="ARBA00022448"/>
    </source>
</evidence>
<evidence type="ECO:0000256" key="3">
    <source>
        <dbReference type="ARBA" id="ARBA00022729"/>
    </source>
</evidence>
<name>A0A2V3U3Q5_9HYPH</name>
<dbReference type="PANTHER" id="PTHR30024">
    <property type="entry name" value="ALIPHATIC SULFONATES-BINDING PROTEIN-RELATED"/>
    <property type="match status" value="1"/>
</dbReference>
<dbReference type="Gene3D" id="3.40.190.10">
    <property type="entry name" value="Periplasmic binding protein-like II"/>
    <property type="match status" value="2"/>
</dbReference>